<feature type="binding site" evidence="11">
    <location>
        <position position="35"/>
    </location>
    <ligand>
        <name>Mg(2+)</name>
        <dbReference type="ChEBI" id="CHEBI:18420"/>
    </ligand>
</feature>
<evidence type="ECO:0000256" key="3">
    <source>
        <dbReference type="ARBA" id="ARBA00012154"/>
    </source>
</evidence>
<dbReference type="NCBIfam" id="NF010552">
    <property type="entry name" value="PRK13946.1"/>
    <property type="match status" value="1"/>
</dbReference>
<dbReference type="OrthoDB" id="9800332at2"/>
<keyword evidence="6 11" id="KW-0547">Nucleotide-binding</keyword>
<protein>
    <recommendedName>
        <fullName evidence="3 11">Shikimate kinase</fullName>
        <shortName evidence="11">SK</shortName>
        <ecNumber evidence="3 11">2.7.1.71</ecNumber>
    </recommendedName>
</protein>
<keyword evidence="11" id="KW-0479">Metal-binding</keyword>
<keyword evidence="13" id="KW-1185">Reference proteome</keyword>
<evidence type="ECO:0000313" key="12">
    <source>
        <dbReference type="EMBL" id="RDS78205.1"/>
    </source>
</evidence>
<dbReference type="InterPro" id="IPR031322">
    <property type="entry name" value="Shikimate/glucono_kinase"/>
</dbReference>
<evidence type="ECO:0000256" key="4">
    <source>
        <dbReference type="ARBA" id="ARBA00022605"/>
    </source>
</evidence>
<keyword evidence="8 11" id="KW-0067">ATP-binding</keyword>
<dbReference type="RefSeq" id="WP_115492429.1">
    <property type="nucleotide sequence ID" value="NZ_JACHWW010000001.1"/>
</dbReference>
<evidence type="ECO:0000256" key="5">
    <source>
        <dbReference type="ARBA" id="ARBA00022679"/>
    </source>
</evidence>
<dbReference type="PRINTS" id="PR01100">
    <property type="entry name" value="SHIKIMTKNASE"/>
</dbReference>
<dbReference type="PANTHER" id="PTHR21087:SF16">
    <property type="entry name" value="SHIKIMATE KINASE 1, CHLOROPLASTIC"/>
    <property type="match status" value="1"/>
</dbReference>
<comment type="cofactor">
    <cofactor evidence="11">
        <name>Mg(2+)</name>
        <dbReference type="ChEBI" id="CHEBI:18420"/>
    </cofactor>
    <text evidence="11">Binds 1 Mg(2+) ion per subunit.</text>
</comment>
<comment type="subunit">
    <text evidence="11">Monomer.</text>
</comment>
<keyword evidence="11" id="KW-0460">Magnesium</keyword>
<dbReference type="EC" id="2.7.1.71" evidence="3 11"/>
<evidence type="ECO:0000256" key="7">
    <source>
        <dbReference type="ARBA" id="ARBA00022777"/>
    </source>
</evidence>
<dbReference type="PANTHER" id="PTHR21087">
    <property type="entry name" value="SHIKIMATE KINASE"/>
    <property type="match status" value="1"/>
</dbReference>
<keyword evidence="9 11" id="KW-0057">Aromatic amino acid biosynthesis</keyword>
<dbReference type="GO" id="GO:0005524">
    <property type="term" value="F:ATP binding"/>
    <property type="evidence" value="ECO:0007669"/>
    <property type="project" value="UniProtKB-UniRule"/>
</dbReference>
<feature type="binding site" evidence="11">
    <location>
        <position position="99"/>
    </location>
    <ligand>
        <name>substrate</name>
    </ligand>
</feature>
<name>A0A395LN77_9SPHN</name>
<evidence type="ECO:0000256" key="10">
    <source>
        <dbReference type="ARBA" id="ARBA00048567"/>
    </source>
</evidence>
<comment type="pathway">
    <text evidence="1 11">Metabolic intermediate biosynthesis; chorismate biosynthesis; chorismate from D-erythrose 4-phosphate and phosphoenolpyruvate: step 5/7.</text>
</comment>
<evidence type="ECO:0000256" key="6">
    <source>
        <dbReference type="ARBA" id="ARBA00022741"/>
    </source>
</evidence>
<dbReference type="PROSITE" id="PS01128">
    <property type="entry name" value="SHIKIMATE_KINASE"/>
    <property type="match status" value="1"/>
</dbReference>
<dbReference type="SUPFAM" id="SSF52540">
    <property type="entry name" value="P-loop containing nucleoside triphosphate hydrolases"/>
    <property type="match status" value="1"/>
</dbReference>
<organism evidence="12 13">
    <name type="scientific">Alteriqipengyuania lutimaris</name>
    <dbReference type="NCBI Taxonomy" id="1538146"/>
    <lineage>
        <taxon>Bacteria</taxon>
        <taxon>Pseudomonadati</taxon>
        <taxon>Pseudomonadota</taxon>
        <taxon>Alphaproteobacteria</taxon>
        <taxon>Sphingomonadales</taxon>
        <taxon>Erythrobacteraceae</taxon>
        <taxon>Alteriqipengyuania</taxon>
    </lineage>
</organism>
<gene>
    <name evidence="11" type="primary">aroK</name>
    <name evidence="12" type="ORF">DL238_11725</name>
</gene>
<comment type="caution">
    <text evidence="12">The sequence shown here is derived from an EMBL/GenBank/DDBJ whole genome shotgun (WGS) entry which is preliminary data.</text>
</comment>
<feature type="binding site" evidence="11">
    <location>
        <position position="156"/>
    </location>
    <ligand>
        <name>substrate</name>
    </ligand>
</feature>
<feature type="binding site" evidence="11">
    <location>
        <position position="77"/>
    </location>
    <ligand>
        <name>substrate</name>
    </ligand>
</feature>
<keyword evidence="5 11" id="KW-0808">Transferase</keyword>
<dbReference type="GO" id="GO:0009073">
    <property type="term" value="P:aromatic amino acid family biosynthetic process"/>
    <property type="evidence" value="ECO:0007669"/>
    <property type="project" value="UniProtKB-KW"/>
</dbReference>
<dbReference type="InterPro" id="IPR027417">
    <property type="entry name" value="P-loop_NTPase"/>
</dbReference>
<proteinExistence type="inferred from homology"/>
<dbReference type="HAMAP" id="MF_00109">
    <property type="entry name" value="Shikimate_kinase"/>
    <property type="match status" value="1"/>
</dbReference>
<feature type="binding site" evidence="11">
    <location>
        <begin position="31"/>
        <end position="36"/>
    </location>
    <ligand>
        <name>ATP</name>
        <dbReference type="ChEBI" id="CHEBI:30616"/>
    </ligand>
</feature>
<dbReference type="InterPro" id="IPR023000">
    <property type="entry name" value="Shikimate_kinase_CS"/>
</dbReference>
<dbReference type="GO" id="GO:0009423">
    <property type="term" value="P:chorismate biosynthetic process"/>
    <property type="evidence" value="ECO:0007669"/>
    <property type="project" value="UniProtKB-UniRule"/>
</dbReference>
<evidence type="ECO:0000256" key="2">
    <source>
        <dbReference type="ARBA" id="ARBA00006997"/>
    </source>
</evidence>
<evidence type="ECO:0000313" key="13">
    <source>
        <dbReference type="Proteomes" id="UP000254101"/>
    </source>
</evidence>
<comment type="subcellular location">
    <subcellularLocation>
        <location evidence="11">Cytoplasm</location>
    </subcellularLocation>
</comment>
<reference evidence="12 13" key="1">
    <citation type="submission" date="2018-07" db="EMBL/GenBank/DDBJ databases">
        <title>Erythrobacter nanhaiensis sp. nov., a novel member of the genus Erythrobacter isolated from the South China Sea.</title>
        <authorList>
            <person name="Chen X."/>
            <person name="Liu J."/>
        </authorList>
    </citation>
    <scope>NUCLEOTIDE SEQUENCE [LARGE SCALE GENOMIC DNA]</scope>
    <source>
        <strain evidence="12 13">S-5</strain>
    </source>
</reference>
<evidence type="ECO:0000256" key="8">
    <source>
        <dbReference type="ARBA" id="ARBA00022840"/>
    </source>
</evidence>
<dbReference type="GO" id="GO:0004765">
    <property type="term" value="F:shikimate kinase activity"/>
    <property type="evidence" value="ECO:0007669"/>
    <property type="project" value="UniProtKB-UniRule"/>
</dbReference>
<dbReference type="Pfam" id="PF01202">
    <property type="entry name" value="SKI"/>
    <property type="match status" value="1"/>
</dbReference>
<keyword evidence="7 11" id="KW-0418">Kinase</keyword>
<dbReference type="UniPathway" id="UPA00053">
    <property type="reaction ID" value="UER00088"/>
</dbReference>
<dbReference type="GO" id="GO:0008652">
    <property type="term" value="P:amino acid biosynthetic process"/>
    <property type="evidence" value="ECO:0007669"/>
    <property type="project" value="UniProtKB-KW"/>
</dbReference>
<comment type="caution">
    <text evidence="11">Lacks conserved residue(s) required for the propagation of feature annotation.</text>
</comment>
<comment type="function">
    <text evidence="11">Catalyzes the specific phosphorylation of the 3-hydroxyl group of shikimic acid using ATP as a cosubstrate.</text>
</comment>
<feature type="binding site" evidence="11">
    <location>
        <position position="53"/>
    </location>
    <ligand>
        <name>substrate</name>
    </ligand>
</feature>
<accession>A0A395LN77</accession>
<comment type="catalytic activity">
    <reaction evidence="10 11">
        <text>shikimate + ATP = 3-phosphoshikimate + ADP + H(+)</text>
        <dbReference type="Rhea" id="RHEA:13121"/>
        <dbReference type="ChEBI" id="CHEBI:15378"/>
        <dbReference type="ChEBI" id="CHEBI:30616"/>
        <dbReference type="ChEBI" id="CHEBI:36208"/>
        <dbReference type="ChEBI" id="CHEBI:145989"/>
        <dbReference type="ChEBI" id="CHEBI:456216"/>
        <dbReference type="EC" id="2.7.1.71"/>
    </reaction>
</comment>
<keyword evidence="11" id="KW-0963">Cytoplasm</keyword>
<dbReference type="GO" id="GO:0005829">
    <property type="term" value="C:cytosol"/>
    <property type="evidence" value="ECO:0007669"/>
    <property type="project" value="TreeGrafter"/>
</dbReference>
<dbReference type="CDD" id="cd00464">
    <property type="entry name" value="SK"/>
    <property type="match status" value="1"/>
</dbReference>
<dbReference type="AlphaFoldDB" id="A0A395LN77"/>
<dbReference type="Gene3D" id="3.40.50.300">
    <property type="entry name" value="P-loop containing nucleotide triphosphate hydrolases"/>
    <property type="match status" value="1"/>
</dbReference>
<comment type="similarity">
    <text evidence="2 11">Belongs to the shikimate kinase family.</text>
</comment>
<evidence type="ECO:0000256" key="9">
    <source>
        <dbReference type="ARBA" id="ARBA00023141"/>
    </source>
</evidence>
<dbReference type="EMBL" id="QRBB01000001">
    <property type="protein sequence ID" value="RDS78205.1"/>
    <property type="molecule type" value="Genomic_DNA"/>
</dbReference>
<dbReference type="GO" id="GO:0000287">
    <property type="term" value="F:magnesium ion binding"/>
    <property type="evidence" value="ECO:0007669"/>
    <property type="project" value="UniProtKB-UniRule"/>
</dbReference>
<dbReference type="Proteomes" id="UP000254101">
    <property type="component" value="Unassembled WGS sequence"/>
</dbReference>
<sequence>MEPVRTNAAMARIDALSARLDRPIALVGLMGVGKSTVGKRLADMLGRGFVDADDAIEDAAQLSIAEIFSEFGEDYFRDGERRVIARLIEEKHGVIATGGGAFVNAETRALLLEKAVTVWIDCDLATLVERTGRRDHRPLLRNGDPEEILGRLLRERAPLYAQAHIRVEGQKGPHNRTAWAIIEGIEQWL</sequence>
<evidence type="ECO:0000256" key="1">
    <source>
        <dbReference type="ARBA" id="ARBA00004842"/>
    </source>
</evidence>
<dbReference type="InterPro" id="IPR000623">
    <property type="entry name" value="Shikimate_kinase/TSH1"/>
</dbReference>
<evidence type="ECO:0000256" key="11">
    <source>
        <dbReference type="HAMAP-Rule" id="MF_00109"/>
    </source>
</evidence>
<feature type="binding site" evidence="11">
    <location>
        <position position="137"/>
    </location>
    <ligand>
        <name>ATP</name>
        <dbReference type="ChEBI" id="CHEBI:30616"/>
    </ligand>
</feature>
<keyword evidence="4 11" id="KW-0028">Amino-acid biosynthesis</keyword>